<dbReference type="PANTHER" id="PTHR43313:SF1">
    <property type="entry name" value="3BETA-HYDROXYSTEROID DEHYDROGENASE DHS-16"/>
    <property type="match status" value="1"/>
</dbReference>
<dbReference type="AlphaFoldDB" id="M2QLQ5"/>
<dbReference type="SUPFAM" id="SSF101447">
    <property type="entry name" value="Formin homology 2 domain (FH2 domain)"/>
    <property type="match status" value="1"/>
</dbReference>
<sequence length="587" mass="62041">MPTVVPTIEQIEDYLQSLEELIYSSLSAATPDMPRVSEAIQRLWEDVLRFGPQSLPSLNDIHIPGLGTFEVPPPPPPPPPPRTFWDKSADWVAEHPWRTAGIGIGIVGASLLVGYGSIKFVNSTRAKKVKLTSSGETKQVIIVLGGDVASGLPLILELEKKGYIVIASVSTPEAADKIEQACNGYVRALVLDPSEPDTIPYFLRSLSSTLSRRFPITAAGDPHVSPSSHPHVHSIICLLPLLPPAAPPSPLEHLPAHDYAAHLQATHITPFQLFQTLLPLLRASPARARDAVSQGKGKKSIVVCLPAIAARVGVPFCGAQAMSAAATLRGVEVLRREIRMAALSDSTGSLRNIKVITVDVGSVGDVGPEVTRGADPASLMQEWTPGEAAAYGTAFVSAVQAAQHGVHRKPTDASVFVQTLVDIVSNGQKSNVTSVAAVLKLGLGRLREYVFGSRVVVGAGAGTYALASYLPPLILDALLNLPHFLSTLRNGFLLVPPRAIPSQPLPPVQPASTAQPTAPQGEKSAQQPEELPRVSDGEQEHEQLSETGSDADVESNSGYGSGVGESWVSLSGRASGREQSPAAVPRA</sequence>
<dbReference type="HOGENOM" id="CLU_022674_0_0_1"/>
<reference evidence="2 3" key="1">
    <citation type="journal article" date="2012" name="Proc. Natl. Acad. Sci. U.S.A.">
        <title>Comparative genomics of Ceriporiopsis subvermispora and Phanerochaete chrysosporium provide insight into selective ligninolysis.</title>
        <authorList>
            <person name="Fernandez-Fueyo E."/>
            <person name="Ruiz-Duenas F.J."/>
            <person name="Ferreira P."/>
            <person name="Floudas D."/>
            <person name="Hibbett D.S."/>
            <person name="Canessa P."/>
            <person name="Larrondo L.F."/>
            <person name="James T.Y."/>
            <person name="Seelenfreund D."/>
            <person name="Lobos S."/>
            <person name="Polanco R."/>
            <person name="Tello M."/>
            <person name="Honda Y."/>
            <person name="Watanabe T."/>
            <person name="Watanabe T."/>
            <person name="Ryu J.S."/>
            <person name="Kubicek C.P."/>
            <person name="Schmoll M."/>
            <person name="Gaskell J."/>
            <person name="Hammel K.E."/>
            <person name="St John F.J."/>
            <person name="Vanden Wymelenberg A."/>
            <person name="Sabat G."/>
            <person name="Splinter BonDurant S."/>
            <person name="Syed K."/>
            <person name="Yadav J.S."/>
            <person name="Doddapaneni H."/>
            <person name="Subramanian V."/>
            <person name="Lavin J.L."/>
            <person name="Oguiza J.A."/>
            <person name="Perez G."/>
            <person name="Pisabarro A.G."/>
            <person name="Ramirez L."/>
            <person name="Santoyo F."/>
            <person name="Master E."/>
            <person name="Coutinho P.M."/>
            <person name="Henrissat B."/>
            <person name="Lombard V."/>
            <person name="Magnuson J.K."/>
            <person name="Kuees U."/>
            <person name="Hori C."/>
            <person name="Igarashi K."/>
            <person name="Samejima M."/>
            <person name="Held B.W."/>
            <person name="Barry K.W."/>
            <person name="LaButti K.M."/>
            <person name="Lapidus A."/>
            <person name="Lindquist E.A."/>
            <person name="Lucas S.M."/>
            <person name="Riley R."/>
            <person name="Salamov A.A."/>
            <person name="Hoffmeister D."/>
            <person name="Schwenk D."/>
            <person name="Hadar Y."/>
            <person name="Yarden O."/>
            <person name="de Vries R.P."/>
            <person name="Wiebenga A."/>
            <person name="Stenlid J."/>
            <person name="Eastwood D."/>
            <person name="Grigoriev I.V."/>
            <person name="Berka R.M."/>
            <person name="Blanchette R.A."/>
            <person name="Kersten P."/>
            <person name="Martinez A.T."/>
            <person name="Vicuna R."/>
            <person name="Cullen D."/>
        </authorList>
    </citation>
    <scope>NUCLEOTIDE SEQUENCE [LARGE SCALE GENOMIC DNA]</scope>
    <source>
        <strain evidence="2 3">B</strain>
    </source>
</reference>
<dbReference type="Proteomes" id="UP000016930">
    <property type="component" value="Unassembled WGS sequence"/>
</dbReference>
<evidence type="ECO:0008006" key="4">
    <source>
        <dbReference type="Google" id="ProtNLM"/>
    </source>
</evidence>
<dbReference type="OrthoDB" id="5308060at2759"/>
<feature type="compositionally biased region" description="Polar residues" evidence="1">
    <location>
        <begin position="510"/>
        <end position="527"/>
    </location>
</feature>
<dbReference type="STRING" id="914234.M2QLQ5"/>
<dbReference type="EMBL" id="KB445795">
    <property type="protein sequence ID" value="EMD37938.1"/>
    <property type="molecule type" value="Genomic_DNA"/>
</dbReference>
<evidence type="ECO:0000313" key="3">
    <source>
        <dbReference type="Proteomes" id="UP000016930"/>
    </source>
</evidence>
<protein>
    <recommendedName>
        <fullName evidence="4">DUF1776-domain-containing protein</fullName>
    </recommendedName>
</protein>
<gene>
    <name evidence="2" type="ORF">CERSUDRAFT_113080</name>
</gene>
<dbReference type="SUPFAM" id="SSF51735">
    <property type="entry name" value="NAD(P)-binding Rossmann-fold domains"/>
    <property type="match status" value="1"/>
</dbReference>
<dbReference type="Gene3D" id="3.40.50.720">
    <property type="entry name" value="NAD(P)-binding Rossmann-like Domain"/>
    <property type="match status" value="1"/>
</dbReference>
<dbReference type="GO" id="GO:0016491">
    <property type="term" value="F:oxidoreductase activity"/>
    <property type="evidence" value="ECO:0007669"/>
    <property type="project" value="TreeGrafter"/>
</dbReference>
<feature type="compositionally biased region" description="Basic and acidic residues" evidence="1">
    <location>
        <begin position="530"/>
        <end position="544"/>
    </location>
</feature>
<dbReference type="GO" id="GO:0008202">
    <property type="term" value="P:steroid metabolic process"/>
    <property type="evidence" value="ECO:0007669"/>
    <property type="project" value="TreeGrafter"/>
</dbReference>
<dbReference type="InterPro" id="IPR013952">
    <property type="entry name" value="DUF1776_fun"/>
</dbReference>
<evidence type="ECO:0000256" key="1">
    <source>
        <dbReference type="SAM" id="MobiDB-lite"/>
    </source>
</evidence>
<accession>M2QLQ5</accession>
<dbReference type="Pfam" id="PF08643">
    <property type="entry name" value="DUF1776"/>
    <property type="match status" value="1"/>
</dbReference>
<name>M2QLQ5_CERS8</name>
<keyword evidence="3" id="KW-1185">Reference proteome</keyword>
<dbReference type="PANTHER" id="PTHR43313">
    <property type="entry name" value="SHORT-CHAIN DEHYDROGENASE/REDUCTASE FAMILY 9C"/>
    <property type="match status" value="1"/>
</dbReference>
<proteinExistence type="predicted"/>
<feature type="region of interest" description="Disordered" evidence="1">
    <location>
        <begin position="504"/>
        <end position="587"/>
    </location>
</feature>
<evidence type="ECO:0000313" key="2">
    <source>
        <dbReference type="EMBL" id="EMD37938.1"/>
    </source>
</evidence>
<organism evidence="2 3">
    <name type="scientific">Ceriporiopsis subvermispora (strain B)</name>
    <name type="common">White-rot fungus</name>
    <name type="synonym">Gelatoporia subvermispora</name>
    <dbReference type="NCBI Taxonomy" id="914234"/>
    <lineage>
        <taxon>Eukaryota</taxon>
        <taxon>Fungi</taxon>
        <taxon>Dikarya</taxon>
        <taxon>Basidiomycota</taxon>
        <taxon>Agaricomycotina</taxon>
        <taxon>Agaricomycetes</taxon>
        <taxon>Polyporales</taxon>
        <taxon>Gelatoporiaceae</taxon>
        <taxon>Gelatoporia</taxon>
    </lineage>
</organism>
<dbReference type="InterPro" id="IPR036291">
    <property type="entry name" value="NAD(P)-bd_dom_sf"/>
</dbReference>